<proteinExistence type="predicted"/>
<dbReference type="GO" id="GO:0005737">
    <property type="term" value="C:cytoplasm"/>
    <property type="evidence" value="ECO:0007669"/>
    <property type="project" value="TreeGrafter"/>
</dbReference>
<comment type="caution">
    <text evidence="3">The sequence shown here is derived from an EMBL/GenBank/DDBJ whole genome shotgun (WGS) entry which is preliminary data.</text>
</comment>
<name>A0A0G0QQZ2_9BACT</name>
<dbReference type="PANTHER" id="PTHR23422:SF9">
    <property type="entry name" value="ZN-DEPENDENT HYDROLASE"/>
    <property type="match status" value="1"/>
</dbReference>
<evidence type="ECO:0000313" key="3">
    <source>
        <dbReference type="EMBL" id="KKR42563.1"/>
    </source>
</evidence>
<dbReference type="GO" id="GO:0008239">
    <property type="term" value="F:dipeptidyl-peptidase activity"/>
    <property type="evidence" value="ECO:0007669"/>
    <property type="project" value="TreeGrafter"/>
</dbReference>
<evidence type="ECO:0000256" key="2">
    <source>
        <dbReference type="ARBA" id="ARBA00022801"/>
    </source>
</evidence>
<keyword evidence="2" id="KW-0378">Hydrolase</keyword>
<reference evidence="3 4" key="1">
    <citation type="journal article" date="2015" name="Nature">
        <title>rRNA introns, odd ribosomes, and small enigmatic genomes across a large radiation of phyla.</title>
        <authorList>
            <person name="Brown C.T."/>
            <person name="Hug L.A."/>
            <person name="Thomas B.C."/>
            <person name="Sharon I."/>
            <person name="Castelle C.J."/>
            <person name="Singh A."/>
            <person name="Wilkins M.J."/>
            <person name="Williams K.H."/>
            <person name="Banfield J.F."/>
        </authorList>
    </citation>
    <scope>NUCLEOTIDE SEQUENCE [LARGE SCALE GENOMIC DNA]</scope>
</reference>
<evidence type="ECO:0000313" key="4">
    <source>
        <dbReference type="Proteomes" id="UP000034881"/>
    </source>
</evidence>
<gene>
    <name evidence="3" type="ORF">UT77_C0001G0014</name>
</gene>
<accession>A0A0G0QQZ2</accession>
<dbReference type="GO" id="GO:0046872">
    <property type="term" value="F:metal ion binding"/>
    <property type="evidence" value="ECO:0007669"/>
    <property type="project" value="UniProtKB-KW"/>
</dbReference>
<dbReference type="InterPro" id="IPR039461">
    <property type="entry name" value="Peptidase_M49"/>
</dbReference>
<dbReference type="Gene3D" id="3.30.540.30">
    <property type="match status" value="1"/>
</dbReference>
<dbReference type="EMBL" id="LBYB01000001">
    <property type="protein sequence ID" value="KKR42563.1"/>
    <property type="molecule type" value="Genomic_DNA"/>
</dbReference>
<evidence type="ECO:0000256" key="1">
    <source>
        <dbReference type="ARBA" id="ARBA00022723"/>
    </source>
</evidence>
<dbReference type="Proteomes" id="UP000034881">
    <property type="component" value="Unassembled WGS sequence"/>
</dbReference>
<sequence>MMAKVSRDEPLLEFNPKLPKLSKNEQAVLKLLVEAGRLIVPIYLEQEKLAQVKIDKAEIERSAKKDPSFSSPYTSVERLNGKLVAIPYHIKYAAPLKPVADKLNEAANISDNKEFGKALKIQAKVLLDGNYEKAWEAWLKMKPNSLDISIGPLHHLANQFFFPKAAYHAWVGVMEKEGTIRFNNYKTVTLSARRKTLTPKERIDPASIKAIVLDAVLFAGIMARTKFVGLTLPIDVNVVEKYGVQATLFNQPNDLRLKDQILPTFNKIFSKGFKEGFSKEDLRRGYLRSAALHDLAHSYLYYKNAAKNLGDDFYTVSELAATVLGLRLAGYLLLKDRITEKMLESMIVAFISRSVYLMREEDKDNKLMSNYTLGSRIFMNFMFESGALKEFKDLIIVNFTKVFVSINDLSSMLESLLAHGTKVDAGSFVKKYSQ</sequence>
<dbReference type="AlphaFoldDB" id="A0A0G0QQZ2"/>
<dbReference type="PANTHER" id="PTHR23422">
    <property type="entry name" value="DIPEPTIDYL PEPTIDASE III-RELATED"/>
    <property type="match status" value="1"/>
</dbReference>
<organism evidence="3 4">
    <name type="scientific">Candidatus Daviesbacteria bacterium GW2011_GWC2_40_12</name>
    <dbReference type="NCBI Taxonomy" id="1618431"/>
    <lineage>
        <taxon>Bacteria</taxon>
        <taxon>Candidatus Daviesiibacteriota</taxon>
    </lineage>
</organism>
<protein>
    <submittedName>
        <fullName evidence="3">Uncharacterized protein</fullName>
    </submittedName>
</protein>
<keyword evidence="1" id="KW-0479">Metal-binding</keyword>